<reference evidence="4 5" key="1">
    <citation type="submission" date="2016-04" db="EMBL/GenBank/DDBJ databases">
        <title>Multiple horizontal gene transfer events from other fungi enriched the ability of the initially mycotrophic fungus Trichoderma (Ascomycota) to feed on dead plant biomass.</title>
        <authorList>
            <person name="Atanasova L."/>
            <person name="Chenthamara K."/>
            <person name="Zhang J."/>
            <person name="Grujic M."/>
            <person name="Henrissat B."/>
            <person name="Kuo A."/>
            <person name="Aertz A."/>
            <person name="Salamov A."/>
            <person name="Lipzen A."/>
            <person name="Labutti K."/>
            <person name="Barry K."/>
            <person name="Miao Y."/>
            <person name="Rahimi M.J."/>
            <person name="Shen Q."/>
            <person name="Grigoriev I.V."/>
            <person name="Kubicek C.P."/>
            <person name="Druzhinina I.S."/>
        </authorList>
    </citation>
    <scope>NUCLEOTIDE SEQUENCE [LARGE SCALE GENOMIC DNA]</scope>
    <source>
        <strain evidence="4 5">NJAU 4742</strain>
    </source>
</reference>
<dbReference type="PANTHER" id="PTHR38791:SF5">
    <property type="entry name" value="TRANSCRIPTION FACTOR DBAG-RELATED"/>
    <property type="match status" value="1"/>
</dbReference>
<evidence type="ECO:0000313" key="5">
    <source>
        <dbReference type="Proteomes" id="UP000191004"/>
    </source>
</evidence>
<organism evidence="4 5">
    <name type="scientific">Trichoderma guizhouense</name>
    <dbReference type="NCBI Taxonomy" id="1491466"/>
    <lineage>
        <taxon>Eukaryota</taxon>
        <taxon>Fungi</taxon>
        <taxon>Dikarya</taxon>
        <taxon>Ascomycota</taxon>
        <taxon>Pezizomycotina</taxon>
        <taxon>Sordariomycetes</taxon>
        <taxon>Hypocreomycetidae</taxon>
        <taxon>Hypocreales</taxon>
        <taxon>Hypocreaceae</taxon>
        <taxon>Trichoderma</taxon>
    </lineage>
</organism>
<evidence type="ECO:0000256" key="2">
    <source>
        <dbReference type="SAM" id="Coils"/>
    </source>
</evidence>
<gene>
    <name evidence="4" type="ORF">A0O28_0079340</name>
</gene>
<feature type="coiled-coil region" evidence="2">
    <location>
        <begin position="825"/>
        <end position="860"/>
    </location>
</feature>
<feature type="compositionally biased region" description="Basic residues" evidence="3">
    <location>
        <begin position="733"/>
        <end position="744"/>
    </location>
</feature>
<dbReference type="PANTHER" id="PTHR38791">
    <property type="entry name" value="ZN(II)2CYS6 TRANSCRIPTION FACTOR (EUROFUNG)-RELATED-RELATED"/>
    <property type="match status" value="1"/>
</dbReference>
<dbReference type="AlphaFoldDB" id="A0A1T3CJE6"/>
<accession>A0A1T3CJE6</accession>
<feature type="region of interest" description="Disordered" evidence="3">
    <location>
        <begin position="477"/>
        <end position="514"/>
    </location>
</feature>
<protein>
    <submittedName>
        <fullName evidence="4">Uncharacterized protein</fullName>
    </submittedName>
</protein>
<dbReference type="InterPro" id="IPR053175">
    <property type="entry name" value="DHMBA_Reg_Transcription_Factor"/>
</dbReference>
<evidence type="ECO:0000256" key="3">
    <source>
        <dbReference type="SAM" id="MobiDB-lite"/>
    </source>
</evidence>
<evidence type="ECO:0000313" key="4">
    <source>
        <dbReference type="EMBL" id="OPB41217.1"/>
    </source>
</evidence>
<dbReference type="OrthoDB" id="2991872at2759"/>
<name>A0A1T3CJE6_9HYPO</name>
<evidence type="ECO:0000256" key="1">
    <source>
        <dbReference type="ARBA" id="ARBA00023242"/>
    </source>
</evidence>
<dbReference type="Proteomes" id="UP000191004">
    <property type="component" value="Unassembled WGS sequence"/>
</dbReference>
<feature type="region of interest" description="Disordered" evidence="3">
    <location>
        <begin position="723"/>
        <end position="754"/>
    </location>
</feature>
<dbReference type="Pfam" id="PF11951">
    <property type="entry name" value="Fungal_trans_2"/>
    <property type="match status" value="1"/>
</dbReference>
<keyword evidence="1" id="KW-0539">Nucleus</keyword>
<keyword evidence="2" id="KW-0175">Coiled coil</keyword>
<sequence>MNLLNSSHPSIDLEHSLVVVKEHLRLYYKTSSAIWFIEANRHQPARYVGRGRLSYVLIQEGTAGYLSGVARLLVRPGLNSALEAAMVAVGSAGMACKESSPLLELKARQSYGTAINYINEAIHNTTKIKEAGTLAAILVLGLYEMIMCDSQQSLNAWYNHMLGALAVAHIRGTQQFKDSEAGMELFLHLRSQIIISCIQRSEGIPDSIQRLTDEAHKYEPFRSLGPYQLGGVIMKLCSLRAWIRLNPDEEWQTAFAKCINLEEDIRNLYHPILRSQGPYTTKFIEEATDEVYLKKYHTYRSLRSAWVWDLYNVAKVILHETIVDLLRPQIVKINTMPRALATQTLTQYDESLCDLHEASSDIFSSVPFYLNFHQKDENSAKPVNALILMWNLYAAARLTICAGPAREWAIQRLQFMGHSMGVRQATALASVLKKRAAWEAIENKLDPECESIKARRARRIVGTDTRLLRRPFATEQFDDKDEVTTDDNGSTNGNGISENHDGEEPAEPVSGNQNGEAFEVDMTCRNNLLTWQNADGQMQRVEGLNLDFYLDTSTNTAIFKIYGYVLLKGSKSKSSKQAVYLFIHPETIQSITLQTQHAAPFSTPIQSGPIRQSLCFSLTAQPHLVVPKSLILESRPKTKALLDSIQALATVTTFTVHLSNLDTATSTKENLELIASTFSLSHDENRPSTNTRRANLTTLYAGRGGEIVNAKNDVVNTEAEACLPPYSEPAPSRSHHSNKRKRHLSDHDTERPSTTQDQILLILKNICTRLDSIEGRMVKLEDKVSEALDSTHSHREEERLELLEEVENRIDDCITDMRIESQDIIEDLKDEVDGTLERLDNEASERIERLENDIEENTTKIVEKCLRTKLTNASLRIDGSVFLDL</sequence>
<proteinExistence type="predicted"/>
<comment type="caution">
    <text evidence="4">The sequence shown here is derived from an EMBL/GenBank/DDBJ whole genome shotgun (WGS) entry which is preliminary data.</text>
</comment>
<dbReference type="InterPro" id="IPR021858">
    <property type="entry name" value="Fun_TF"/>
</dbReference>
<feature type="compositionally biased region" description="Polar residues" evidence="3">
    <location>
        <begin position="486"/>
        <end position="497"/>
    </location>
</feature>
<feature type="coiled-coil region" evidence="2">
    <location>
        <begin position="763"/>
        <end position="790"/>
    </location>
</feature>
<dbReference type="EMBL" id="LVVK01000015">
    <property type="protein sequence ID" value="OPB41217.1"/>
    <property type="molecule type" value="Genomic_DNA"/>
</dbReference>
<keyword evidence="5" id="KW-1185">Reference proteome</keyword>